<organism evidence="1">
    <name type="scientific">metagenome</name>
    <dbReference type="NCBI Taxonomy" id="256318"/>
    <lineage>
        <taxon>unclassified sequences</taxon>
        <taxon>metagenomes</taxon>
    </lineage>
</organism>
<reference evidence="1" key="1">
    <citation type="submission" date="2018-07" db="EMBL/GenBank/DDBJ databases">
        <authorList>
            <person name="Quirk P.G."/>
            <person name="Krulwich T.A."/>
        </authorList>
    </citation>
    <scope>NUCLEOTIDE SEQUENCE</scope>
</reference>
<accession>A0A380TFX8</accession>
<proteinExistence type="predicted"/>
<protein>
    <submittedName>
        <fullName evidence="1">Uncharacterized protein</fullName>
    </submittedName>
</protein>
<dbReference type="AlphaFoldDB" id="A0A380TFX8"/>
<sequence length="118" mass="12943">MGWRVVYEASTIPGDPHFSYRDATHDVDRRGDDIRREETALGTLVTIDVEATSDLPTVSFTLVLPSINLGPNKQPVSLQTIGVRTTDHTTAFIPGPILGEGQTYETFELKGTARFVVP</sequence>
<dbReference type="EMBL" id="UIDG01000356">
    <property type="protein sequence ID" value="SUS07350.1"/>
    <property type="molecule type" value="Genomic_DNA"/>
</dbReference>
<evidence type="ECO:0000313" key="1">
    <source>
        <dbReference type="EMBL" id="SUS07350.1"/>
    </source>
</evidence>
<gene>
    <name evidence="1" type="ORF">DF3PB_4190005</name>
</gene>
<name>A0A380TFX8_9ZZZZ</name>